<feature type="repeat" description="ANK" evidence="3">
    <location>
        <begin position="235"/>
        <end position="268"/>
    </location>
</feature>
<dbReference type="PANTHER" id="PTHR24126:SF14">
    <property type="entry name" value="ANK_REP_REGION DOMAIN-CONTAINING PROTEIN"/>
    <property type="match status" value="1"/>
</dbReference>
<dbReference type="SMART" id="SM00248">
    <property type="entry name" value="ANK"/>
    <property type="match status" value="8"/>
</dbReference>
<dbReference type="PROSITE" id="PS50297">
    <property type="entry name" value="ANK_REP_REGION"/>
    <property type="match status" value="1"/>
</dbReference>
<dbReference type="AlphaFoldDB" id="A0A292PS47"/>
<dbReference type="SUPFAM" id="SSF48403">
    <property type="entry name" value="Ankyrin repeat"/>
    <property type="match status" value="1"/>
</dbReference>
<feature type="repeat" description="ANK" evidence="3">
    <location>
        <begin position="337"/>
        <end position="371"/>
    </location>
</feature>
<gene>
    <name evidence="4" type="ORF">GSTUAT00006639001</name>
</gene>
<evidence type="ECO:0000256" key="2">
    <source>
        <dbReference type="ARBA" id="ARBA00023043"/>
    </source>
</evidence>
<dbReference type="PANTHER" id="PTHR24126">
    <property type="entry name" value="ANKYRIN REPEAT, PH AND SEC7 DOMAIN CONTAINING PROTEIN SECG-RELATED"/>
    <property type="match status" value="1"/>
</dbReference>
<protein>
    <submittedName>
        <fullName evidence="4">Uncharacterized protein</fullName>
    </submittedName>
</protein>
<reference evidence="4" key="1">
    <citation type="submission" date="2015-10" db="EMBL/GenBank/DDBJ databases">
        <authorList>
            <person name="Regsiter A."/>
            <person name="william w."/>
        </authorList>
    </citation>
    <scope>NUCLEOTIDE SEQUENCE</scope>
    <source>
        <strain evidence="4">Montdore</strain>
    </source>
</reference>
<keyword evidence="1" id="KW-0677">Repeat</keyword>
<evidence type="ECO:0000256" key="1">
    <source>
        <dbReference type="ARBA" id="ARBA00022737"/>
    </source>
</evidence>
<keyword evidence="2 3" id="KW-0040">ANK repeat</keyword>
<dbReference type="EMBL" id="LN891089">
    <property type="protein sequence ID" value="CUS09293.1"/>
    <property type="molecule type" value="Genomic_DNA"/>
</dbReference>
<dbReference type="Pfam" id="PF00023">
    <property type="entry name" value="Ank"/>
    <property type="match status" value="1"/>
</dbReference>
<dbReference type="Gene3D" id="1.25.40.20">
    <property type="entry name" value="Ankyrin repeat-containing domain"/>
    <property type="match status" value="2"/>
</dbReference>
<dbReference type="InterPro" id="IPR002110">
    <property type="entry name" value="Ankyrin_rpt"/>
</dbReference>
<sequence length="420" mass="47397">MSLLHLPNELVFQISGDLCPVDLYALLRVNHALFCLLYDSLLDTACDENRGEGCCGEYENRSRDLLHSAAQRGDKELVKLVVSKGILNVVDTARLLIRVLKRRKCNDALRILLECGVDPLAYPRHDEMNVRGLPMRYAVTHGRAKALEIMLDVGEVDINGYLYQDVTLLHLAVEHRQTAVIQALLARKDIDVNRLGLVDDCTPLYHAVRWVDRSEDATRVLLADPRVDVNWCDTEFQTPLHVAADFGGEQLLKTLLAHPKIDLNVRDKLGQTPLHFSVRIGDCRLIRFFLEDKRLAPRQHHGTLGNPLHAAVGSCQLPALRLLLDDGRFDVNSTDENGDTPLHIAIQKGDREDLVLLLLSRANVDVEMRNNEGRSSSDLAASQNRLVVKRAMEKYSHGKRQVIGLRGQRRKRAKFRGYDL</sequence>
<organism evidence="4 5">
    <name type="scientific">Tuber aestivum</name>
    <name type="common">summer truffle</name>
    <dbReference type="NCBI Taxonomy" id="59557"/>
    <lineage>
        <taxon>Eukaryota</taxon>
        <taxon>Fungi</taxon>
        <taxon>Dikarya</taxon>
        <taxon>Ascomycota</taxon>
        <taxon>Pezizomycotina</taxon>
        <taxon>Pezizomycetes</taxon>
        <taxon>Pezizales</taxon>
        <taxon>Tuberaceae</taxon>
        <taxon>Tuber</taxon>
    </lineage>
</organism>
<evidence type="ECO:0000256" key="3">
    <source>
        <dbReference type="PROSITE-ProRule" id="PRU00023"/>
    </source>
</evidence>
<dbReference type="Pfam" id="PF12796">
    <property type="entry name" value="Ank_2"/>
    <property type="match status" value="2"/>
</dbReference>
<dbReference type="InterPro" id="IPR036770">
    <property type="entry name" value="Ankyrin_rpt-contain_sf"/>
</dbReference>
<dbReference type="PROSITE" id="PS50088">
    <property type="entry name" value="ANK_REPEAT"/>
    <property type="match status" value="2"/>
</dbReference>
<evidence type="ECO:0000313" key="4">
    <source>
        <dbReference type="EMBL" id="CUS09293.1"/>
    </source>
</evidence>
<name>A0A292PS47_9PEZI</name>
<keyword evidence="5" id="KW-1185">Reference proteome</keyword>
<proteinExistence type="predicted"/>
<accession>A0A292PS47</accession>
<evidence type="ECO:0000313" key="5">
    <source>
        <dbReference type="Proteomes" id="UP001412239"/>
    </source>
</evidence>
<dbReference type="Proteomes" id="UP001412239">
    <property type="component" value="Unassembled WGS sequence"/>
</dbReference>